<dbReference type="EMBL" id="AMCZ02000046">
    <property type="protein sequence ID" value="EWC39246.1"/>
    <property type="molecule type" value="Genomic_DNA"/>
</dbReference>
<dbReference type="Proteomes" id="UP000026923">
    <property type="component" value="Unassembled WGS sequence"/>
</dbReference>
<keyword evidence="4" id="KW-1134">Transmembrane beta strand</keyword>
<evidence type="ECO:0000256" key="9">
    <source>
        <dbReference type="SAM" id="SignalP"/>
    </source>
</evidence>
<dbReference type="HOGENOM" id="CLU_021521_2_2_6"/>
<dbReference type="GO" id="GO:0046819">
    <property type="term" value="P:protein secretion by the type V secretion system"/>
    <property type="evidence" value="ECO:0007669"/>
    <property type="project" value="TreeGrafter"/>
</dbReference>
<evidence type="ECO:0000256" key="1">
    <source>
        <dbReference type="ARBA" id="ARBA00004442"/>
    </source>
</evidence>
<evidence type="ECO:0000313" key="12">
    <source>
        <dbReference type="Proteomes" id="UP000026923"/>
    </source>
</evidence>
<accession>A0A061JJF7</accession>
<evidence type="ECO:0000256" key="5">
    <source>
        <dbReference type="ARBA" id="ARBA00022692"/>
    </source>
</evidence>
<reference evidence="11 12" key="1">
    <citation type="journal article" date="2013" name="Genome Announc.">
        <title>Draft Genome of the Nitrogen-Fixing Bacterium Pseudomonas stutzeri Strain KOS6 Isolated from Industrial Hydrocarbon Sludge.</title>
        <authorList>
            <person name="Grigoryeva T.V."/>
            <person name="Laikov A.V."/>
            <person name="Naumova R.P."/>
            <person name="Manolov A.I."/>
            <person name="Larin A.K."/>
            <person name="Karpova I.Y."/>
            <person name="Semashko T.A."/>
            <person name="Alexeev D.G."/>
            <person name="Kostryukova E.S."/>
            <person name="Muller R."/>
            <person name="Govorun V.M."/>
        </authorList>
    </citation>
    <scope>NUCLEOTIDE SEQUENCE [LARGE SCALE GENOMIC DNA]</scope>
    <source>
        <strain evidence="11 12">KOS6</strain>
    </source>
</reference>
<dbReference type="PANTHER" id="PTHR34597:SF1">
    <property type="entry name" value="HEME_HEMOPEXIN TRANSPORTER PROTEIN HUXB"/>
    <property type="match status" value="1"/>
</dbReference>
<gene>
    <name evidence="11" type="ORF">B597_021150</name>
</gene>
<keyword evidence="7" id="KW-0472">Membrane</keyword>
<dbReference type="AlphaFoldDB" id="A0A061JJF7"/>
<proteinExistence type="inferred from homology"/>
<dbReference type="RefSeq" id="WP_003293717.1">
    <property type="nucleotide sequence ID" value="NZ_KK020677.1"/>
</dbReference>
<protein>
    <submittedName>
        <fullName evidence="11">Hemin-binding protein</fullName>
    </submittedName>
</protein>
<dbReference type="GO" id="GO:0098046">
    <property type="term" value="C:type V protein secretion system complex"/>
    <property type="evidence" value="ECO:0007669"/>
    <property type="project" value="TreeGrafter"/>
</dbReference>
<evidence type="ECO:0000256" key="2">
    <source>
        <dbReference type="ARBA" id="ARBA00009055"/>
    </source>
</evidence>
<keyword evidence="8" id="KW-0998">Cell outer membrane</keyword>
<keyword evidence="5" id="KW-0812">Transmembrane</keyword>
<evidence type="ECO:0000313" key="11">
    <source>
        <dbReference type="EMBL" id="EWC39246.1"/>
    </source>
</evidence>
<evidence type="ECO:0000256" key="6">
    <source>
        <dbReference type="ARBA" id="ARBA00022927"/>
    </source>
</evidence>
<evidence type="ECO:0000256" key="8">
    <source>
        <dbReference type="ARBA" id="ARBA00023237"/>
    </source>
</evidence>
<feature type="signal peptide" evidence="9">
    <location>
        <begin position="1"/>
        <end position="24"/>
    </location>
</feature>
<dbReference type="Gene3D" id="2.40.160.50">
    <property type="entry name" value="membrane protein fhac: a member of the omp85/tpsb transporter family"/>
    <property type="match status" value="1"/>
</dbReference>
<name>A0A061JJF7_STUST</name>
<feature type="domain" description="POTRA" evidence="10">
    <location>
        <begin position="44"/>
        <end position="120"/>
    </location>
</feature>
<evidence type="ECO:0000256" key="7">
    <source>
        <dbReference type="ARBA" id="ARBA00023136"/>
    </source>
</evidence>
<dbReference type="OrthoDB" id="572300at2"/>
<dbReference type="InterPro" id="IPR034746">
    <property type="entry name" value="POTRA"/>
</dbReference>
<keyword evidence="9" id="KW-0732">Signal</keyword>
<dbReference type="Pfam" id="PF08479">
    <property type="entry name" value="POTRA_2"/>
    <property type="match status" value="1"/>
</dbReference>
<keyword evidence="6" id="KW-0653">Protein transport</keyword>
<dbReference type="InterPro" id="IPR051544">
    <property type="entry name" value="TPS_OM_transporter"/>
</dbReference>
<organism evidence="11 12">
    <name type="scientific">Stutzerimonas stutzeri KOS6</name>
    <dbReference type="NCBI Taxonomy" id="1218352"/>
    <lineage>
        <taxon>Bacteria</taxon>
        <taxon>Pseudomonadati</taxon>
        <taxon>Pseudomonadota</taxon>
        <taxon>Gammaproteobacteria</taxon>
        <taxon>Pseudomonadales</taxon>
        <taxon>Pseudomonadaceae</taxon>
        <taxon>Stutzerimonas</taxon>
    </lineage>
</organism>
<comment type="similarity">
    <text evidence="2">Belongs to the TPS (TC 1.B.20) family.</text>
</comment>
<dbReference type="PROSITE" id="PS51779">
    <property type="entry name" value="POTRA"/>
    <property type="match status" value="1"/>
</dbReference>
<sequence length="531" mass="57998">MSYSHVPAKALLCALGFAVMTANAAMANESVVPPSQHQASQAQVMVKAVEFSGNRTFTSEQLQMQIADDLGRPMTLTEMKALAAKVEAYYHAANYRLVKVVVPAQDFASERALKLVVLEGWLGNVRVTGTKRFSSEQVLAALTDGGIVEGKPFTLEEVERSLTHLNRLSGITVSSTLQPGSQIGSTDLVVDVVEAPRVSGAMEVNNYGSKDTGEYRLMPTLKFANLTGNGDEANVLALTSLGEGDLWYGYVDYSLPLNARGTKARAYYSQGNVDVGNTFRVLEIEGDNKGWGLGVSQDFVRSARSIITAEAWLESQDLEQSILGIRTAEDKIRKLRFGLNLDNSDLYGRTLASVGLHYGLGEALGGMEDESTMSSRAVAEADNRFTKFTFDVARLQQLTPRFLIIPRIAGQYSIDSLVSSEQWGIGGMNSVVGHAPSTYSGDHGFTASLEGRYQIFKGDDRYQFTARMDHGQVWLKETFVDQDDHQDLTGAAIGVLARPIPSVDLRLDVGMPLSETTEDSSYVYAQARYRF</sequence>
<dbReference type="GO" id="GO:0009279">
    <property type="term" value="C:cell outer membrane"/>
    <property type="evidence" value="ECO:0007669"/>
    <property type="project" value="UniProtKB-SubCell"/>
</dbReference>
<dbReference type="Pfam" id="PF03865">
    <property type="entry name" value="ShlB"/>
    <property type="match status" value="1"/>
</dbReference>
<dbReference type="eggNOG" id="COG2831">
    <property type="taxonomic scope" value="Bacteria"/>
</dbReference>
<evidence type="ECO:0000256" key="3">
    <source>
        <dbReference type="ARBA" id="ARBA00022448"/>
    </source>
</evidence>
<evidence type="ECO:0000259" key="10">
    <source>
        <dbReference type="PROSITE" id="PS51779"/>
    </source>
</evidence>
<keyword evidence="3" id="KW-0813">Transport</keyword>
<dbReference type="Gene3D" id="3.10.20.310">
    <property type="entry name" value="membrane protein fhac"/>
    <property type="match status" value="1"/>
</dbReference>
<dbReference type="PANTHER" id="PTHR34597">
    <property type="entry name" value="SLR1661 PROTEIN"/>
    <property type="match status" value="1"/>
</dbReference>
<feature type="chain" id="PRO_5001601964" evidence="9">
    <location>
        <begin position="25"/>
        <end position="531"/>
    </location>
</feature>
<comment type="subcellular location">
    <subcellularLocation>
        <location evidence="1">Cell outer membrane</location>
    </subcellularLocation>
</comment>
<comment type="caution">
    <text evidence="11">The sequence shown here is derived from an EMBL/GenBank/DDBJ whole genome shotgun (WGS) entry which is preliminary data.</text>
</comment>
<evidence type="ECO:0000256" key="4">
    <source>
        <dbReference type="ARBA" id="ARBA00022452"/>
    </source>
</evidence>
<dbReference type="GO" id="GO:0008320">
    <property type="term" value="F:protein transmembrane transporter activity"/>
    <property type="evidence" value="ECO:0007669"/>
    <property type="project" value="TreeGrafter"/>
</dbReference>
<dbReference type="InterPro" id="IPR013686">
    <property type="entry name" value="Polypept-transport_assoc_ShlB"/>
</dbReference>
<dbReference type="InterPro" id="IPR005565">
    <property type="entry name" value="Hemolysn_activator_HlyB_C"/>
</dbReference>